<dbReference type="InterPro" id="IPR017926">
    <property type="entry name" value="GATASE"/>
</dbReference>
<evidence type="ECO:0000259" key="1">
    <source>
        <dbReference type="Pfam" id="PF00117"/>
    </source>
</evidence>
<keyword evidence="2" id="KW-0808">Transferase</keyword>
<dbReference type="SUPFAM" id="SSF52317">
    <property type="entry name" value="Class I glutamine amidotransferase-like"/>
    <property type="match status" value="1"/>
</dbReference>
<gene>
    <name evidence="2" type="ORF">FPZ52_18000</name>
</gene>
<keyword evidence="3" id="KW-1185">Reference proteome</keyword>
<dbReference type="AlphaFoldDB" id="A0A5B8JBA8"/>
<dbReference type="GO" id="GO:0016740">
    <property type="term" value="F:transferase activity"/>
    <property type="evidence" value="ECO:0007669"/>
    <property type="project" value="UniProtKB-KW"/>
</dbReference>
<proteinExistence type="predicted"/>
<protein>
    <submittedName>
        <fullName evidence="2">Type 1 glutamine amidotransferase</fullName>
    </submittedName>
</protein>
<dbReference type="Pfam" id="PF00117">
    <property type="entry name" value="GATase"/>
    <property type="match status" value="1"/>
</dbReference>
<dbReference type="OrthoDB" id="7365442at2"/>
<dbReference type="PANTHER" id="PTHR42695:SF5">
    <property type="entry name" value="GLUTAMINE AMIDOTRANSFERASE YLR126C-RELATED"/>
    <property type="match status" value="1"/>
</dbReference>
<dbReference type="EMBL" id="CP042265">
    <property type="protein sequence ID" value="QDY71567.1"/>
    <property type="molecule type" value="Genomic_DNA"/>
</dbReference>
<dbReference type="KEGG" id="lit:FPZ52_18000"/>
<dbReference type="Gene3D" id="3.40.50.880">
    <property type="match status" value="1"/>
</dbReference>
<feature type="domain" description="Glutamine amidotransferase" evidence="1">
    <location>
        <begin position="79"/>
        <end position="192"/>
    </location>
</feature>
<keyword evidence="2" id="KW-0315">Glutamine amidotransferase</keyword>
<dbReference type="Proteomes" id="UP000318483">
    <property type="component" value="Plasmid unnamed4"/>
</dbReference>
<geneLocation type="plasmid" evidence="2 3">
    <name>unnamed4</name>
</geneLocation>
<name>A0A5B8JBA8_9RHOB</name>
<dbReference type="InterPro" id="IPR029062">
    <property type="entry name" value="Class_I_gatase-like"/>
</dbReference>
<reference evidence="2 3" key="1">
    <citation type="submission" date="2019-07" db="EMBL/GenBank/DDBJ databases">
        <title>Litoreibacter alkalisoli sp. nov., isolated from saline-alkaline soil.</title>
        <authorList>
            <person name="Wang S."/>
            <person name="Xu L."/>
            <person name="Xing Y.-T."/>
            <person name="Sun J.-Q."/>
        </authorList>
    </citation>
    <scope>NUCLEOTIDE SEQUENCE [LARGE SCALE GENOMIC DNA]</scope>
    <source>
        <strain evidence="2 3">LN3S51</strain>
        <plasmid evidence="2 3">unnamed4</plasmid>
    </source>
</reference>
<sequence>MTTSLRIGVLETGRPPEELAADHGDYPSMVADWLAPLEGEVTQYAVLDGKFPESPDDADLWIITGSKFGVYENHPFIAPLEDFIRRARDAGRKMVGICFGHQVMAQALGGAVGKSDKGWGLGVHEYTPVNWPDELGTAPEKLSLQAYHQDQVKTLPEGARVIASSEFCDYAALWYPGFGLSVQGHPEFRSEYASQLLNSRKGTLLAPDEVDDAQSTMAKPTTQHQLAELIRIHFPDL</sequence>
<dbReference type="RefSeq" id="WP_146366981.1">
    <property type="nucleotide sequence ID" value="NZ_CP042265.1"/>
</dbReference>
<dbReference type="InterPro" id="IPR044992">
    <property type="entry name" value="ChyE-like"/>
</dbReference>
<organism evidence="2 3">
    <name type="scientific">Qingshengfaniella alkalisoli</name>
    <dbReference type="NCBI Taxonomy" id="2599296"/>
    <lineage>
        <taxon>Bacteria</taxon>
        <taxon>Pseudomonadati</taxon>
        <taxon>Pseudomonadota</taxon>
        <taxon>Alphaproteobacteria</taxon>
        <taxon>Rhodobacterales</taxon>
        <taxon>Paracoccaceae</taxon>
        <taxon>Qingshengfaniella</taxon>
    </lineage>
</organism>
<evidence type="ECO:0000313" key="3">
    <source>
        <dbReference type="Proteomes" id="UP000318483"/>
    </source>
</evidence>
<dbReference type="GO" id="GO:0005829">
    <property type="term" value="C:cytosol"/>
    <property type="evidence" value="ECO:0007669"/>
    <property type="project" value="TreeGrafter"/>
</dbReference>
<dbReference type="PANTHER" id="PTHR42695">
    <property type="entry name" value="GLUTAMINE AMIDOTRANSFERASE YLR126C-RELATED"/>
    <property type="match status" value="1"/>
</dbReference>
<evidence type="ECO:0000313" key="2">
    <source>
        <dbReference type="EMBL" id="QDY71567.1"/>
    </source>
</evidence>
<dbReference type="CDD" id="cd01741">
    <property type="entry name" value="GATase1_1"/>
    <property type="match status" value="1"/>
</dbReference>
<keyword evidence="2" id="KW-0614">Plasmid</keyword>
<accession>A0A5B8JBA8</accession>